<dbReference type="InterPro" id="IPR038514">
    <property type="entry name" value="AAR2_C_sf"/>
</dbReference>
<dbReference type="CDD" id="cd13778">
    <property type="entry name" value="Aar2_C"/>
    <property type="match status" value="1"/>
</dbReference>
<dbReference type="InterPro" id="IPR033648">
    <property type="entry name" value="AAR2_C"/>
</dbReference>
<comment type="caution">
    <text evidence="3">The sequence shown here is derived from an EMBL/GenBank/DDBJ whole genome shotgun (WGS) entry which is preliminary data.</text>
</comment>
<keyword evidence="4" id="KW-1185">Reference proteome</keyword>
<feature type="compositionally biased region" description="Basic and acidic residues" evidence="1">
    <location>
        <begin position="194"/>
        <end position="205"/>
    </location>
</feature>
<evidence type="ECO:0000256" key="1">
    <source>
        <dbReference type="SAM" id="MobiDB-lite"/>
    </source>
</evidence>
<dbReference type="GO" id="GO:0000244">
    <property type="term" value="P:spliceosomal tri-snRNP complex assembly"/>
    <property type="evidence" value="ECO:0007669"/>
    <property type="project" value="TreeGrafter"/>
</dbReference>
<dbReference type="RefSeq" id="XP_062717431.1">
    <property type="nucleotide sequence ID" value="XM_062870054.1"/>
</dbReference>
<evidence type="ECO:0000259" key="2">
    <source>
        <dbReference type="Pfam" id="PF05282"/>
    </source>
</evidence>
<dbReference type="Gene3D" id="1.25.40.550">
    <property type="entry name" value="Aar2, C-terminal domain-like"/>
    <property type="match status" value="1"/>
</dbReference>
<dbReference type="PANTHER" id="PTHR12689">
    <property type="entry name" value="A1 CISTRON SPLICING FACTOR AAR2-RELATED"/>
    <property type="match status" value="1"/>
</dbReference>
<reference evidence="3" key="2">
    <citation type="submission" date="2023-06" db="EMBL/GenBank/DDBJ databases">
        <authorList>
            <consortium name="Lawrence Berkeley National Laboratory"/>
            <person name="Mondo S.J."/>
            <person name="Hensen N."/>
            <person name="Bonometti L."/>
            <person name="Westerberg I."/>
            <person name="Brannstrom I.O."/>
            <person name="Guillou S."/>
            <person name="Cros-Aarteil S."/>
            <person name="Calhoun S."/>
            <person name="Haridas S."/>
            <person name="Kuo A."/>
            <person name="Pangilinan J."/>
            <person name="Riley R."/>
            <person name="Labutti K."/>
            <person name="Andreopoulos B."/>
            <person name="Lipzen A."/>
            <person name="Chen C."/>
            <person name="Yanf M."/>
            <person name="Daum C."/>
            <person name="Ng V."/>
            <person name="Clum A."/>
            <person name="Steindorff A."/>
            <person name="Ohm R."/>
            <person name="Martin F."/>
            <person name="Silar P."/>
            <person name="Natvig D."/>
            <person name="Lalanne C."/>
            <person name="Gautier V."/>
            <person name="Ament-Velasquez S.L."/>
            <person name="Kruys A."/>
            <person name="Hutchinson M.I."/>
            <person name="Powell A.J."/>
            <person name="Barry K."/>
            <person name="Miller A.N."/>
            <person name="Grigoriev I.V."/>
            <person name="Debuchy R."/>
            <person name="Gladieux P."/>
            <person name="Thoren M.H."/>
            <person name="Johannesson H."/>
        </authorList>
    </citation>
    <scope>NUCLEOTIDE SEQUENCE</scope>
    <source>
        <strain evidence="3">CBS 333.67</strain>
    </source>
</reference>
<dbReference type="Proteomes" id="UP001273166">
    <property type="component" value="Unassembled WGS sequence"/>
</dbReference>
<gene>
    <name evidence="3" type="ORF">B0T15DRAFT_544262</name>
</gene>
<feature type="region of interest" description="Disordered" evidence="1">
    <location>
        <begin position="179"/>
        <end position="212"/>
    </location>
</feature>
<feature type="domain" description="AAR2 C-terminal" evidence="2">
    <location>
        <begin position="94"/>
        <end position="268"/>
    </location>
</feature>
<organism evidence="3 4">
    <name type="scientific">Chaetomium strumarium</name>
    <dbReference type="NCBI Taxonomy" id="1170767"/>
    <lineage>
        <taxon>Eukaryota</taxon>
        <taxon>Fungi</taxon>
        <taxon>Dikarya</taxon>
        <taxon>Ascomycota</taxon>
        <taxon>Pezizomycotina</taxon>
        <taxon>Sordariomycetes</taxon>
        <taxon>Sordariomycetidae</taxon>
        <taxon>Sordariales</taxon>
        <taxon>Chaetomiaceae</taxon>
        <taxon>Chaetomium</taxon>
    </lineage>
</organism>
<reference evidence="3" key="1">
    <citation type="journal article" date="2023" name="Mol. Phylogenet. Evol.">
        <title>Genome-scale phylogeny and comparative genomics of the fungal order Sordariales.</title>
        <authorList>
            <person name="Hensen N."/>
            <person name="Bonometti L."/>
            <person name="Westerberg I."/>
            <person name="Brannstrom I.O."/>
            <person name="Guillou S."/>
            <person name="Cros-Aarteil S."/>
            <person name="Calhoun S."/>
            <person name="Haridas S."/>
            <person name="Kuo A."/>
            <person name="Mondo S."/>
            <person name="Pangilinan J."/>
            <person name="Riley R."/>
            <person name="LaButti K."/>
            <person name="Andreopoulos B."/>
            <person name="Lipzen A."/>
            <person name="Chen C."/>
            <person name="Yan M."/>
            <person name="Daum C."/>
            <person name="Ng V."/>
            <person name="Clum A."/>
            <person name="Steindorff A."/>
            <person name="Ohm R.A."/>
            <person name="Martin F."/>
            <person name="Silar P."/>
            <person name="Natvig D.O."/>
            <person name="Lalanne C."/>
            <person name="Gautier V."/>
            <person name="Ament-Velasquez S.L."/>
            <person name="Kruys A."/>
            <person name="Hutchinson M.I."/>
            <person name="Powell A.J."/>
            <person name="Barry K."/>
            <person name="Miller A.N."/>
            <person name="Grigoriev I.V."/>
            <person name="Debuchy R."/>
            <person name="Gladieux P."/>
            <person name="Hiltunen Thoren M."/>
            <person name="Johannesson H."/>
        </authorList>
    </citation>
    <scope>NUCLEOTIDE SEQUENCE</scope>
    <source>
        <strain evidence="3">CBS 333.67</strain>
    </source>
</reference>
<evidence type="ECO:0000313" key="4">
    <source>
        <dbReference type="Proteomes" id="UP001273166"/>
    </source>
</evidence>
<name>A0AAJ0LXT0_9PEZI</name>
<dbReference type="PANTHER" id="PTHR12689:SF4">
    <property type="entry name" value="PROTEIN AAR2 HOMOLOG"/>
    <property type="match status" value="1"/>
</dbReference>
<dbReference type="GeneID" id="87888883"/>
<dbReference type="AlphaFoldDB" id="A0AAJ0LXT0"/>
<dbReference type="InterPro" id="IPR007946">
    <property type="entry name" value="AAR2"/>
</dbReference>
<sequence>MLQPYTLLEQRNTISASLPMSSNDTLLQWARFPARLWCTLTSAISTQSLRRLFGKGGVREYLIDSVDSLNFLFAQDFRDLQILDVGPPESRVPDTSARVEALLLDSVDGPVTERDILAELQFTFLTGTHLGNPACLEQWWNLVLQIVLRAYSLAISHPLLAKGLLQTLFAQLFYTEHYVGSSSPSSPSPLADQPDGRGTKKDGPNSDRPIYQYRPRLKEKLRQVLSQYKRKLQELLLSRNGHVTPAQQAVGKVFEELEAWLWQFDWNLRGNHTPGRENIMPEMVDSDEEDDGQPVVVELDEEGREVGLVSFGD</sequence>
<evidence type="ECO:0000313" key="3">
    <source>
        <dbReference type="EMBL" id="KAK3301651.1"/>
    </source>
</evidence>
<dbReference type="EMBL" id="JAUDZG010000008">
    <property type="protein sequence ID" value="KAK3301651.1"/>
    <property type="molecule type" value="Genomic_DNA"/>
</dbReference>
<dbReference type="Pfam" id="PF05282">
    <property type="entry name" value="AAR2"/>
    <property type="match status" value="1"/>
</dbReference>
<protein>
    <submittedName>
        <fullName evidence="3">AAR2 protein-domain-containing protein</fullName>
    </submittedName>
</protein>
<proteinExistence type="predicted"/>
<accession>A0AAJ0LXT0</accession>